<comment type="similarity">
    <text evidence="2">Belongs to the G-protein coupled receptor 3 family.</text>
</comment>
<keyword evidence="4" id="KW-0297">G-protein coupled receptor</keyword>
<feature type="non-terminal residue" evidence="8">
    <location>
        <position position="1"/>
    </location>
</feature>
<accession>A0A7K4M500</accession>
<comment type="caution">
    <text evidence="8">The sequence shown here is derived from an EMBL/GenBank/DDBJ whole genome shotgun (WGS) entry which is preliminary data.</text>
</comment>
<reference evidence="8 9" key="1">
    <citation type="submission" date="2019-09" db="EMBL/GenBank/DDBJ databases">
        <title>Bird 10,000 Genomes (B10K) Project - Family phase.</title>
        <authorList>
            <person name="Zhang G."/>
        </authorList>
    </citation>
    <scope>NUCLEOTIDE SEQUENCE [LARGE SCALE GENOMIC DNA]</scope>
    <source>
        <strain evidence="8">B10K-MSB-37135</strain>
        <tissue evidence="8">Heart</tissue>
    </source>
</reference>
<dbReference type="EMBL" id="VWPW01081799">
    <property type="protein sequence ID" value="NWJ12005.1"/>
    <property type="molecule type" value="Genomic_DNA"/>
</dbReference>
<dbReference type="PANTHER" id="PTHR32546:SF7">
    <property type="entry name" value="G-PROTEIN COUPLED RECEPTOR 179-RELATED"/>
    <property type="match status" value="1"/>
</dbReference>
<dbReference type="AlphaFoldDB" id="A0A7K4M500"/>
<evidence type="ECO:0000256" key="2">
    <source>
        <dbReference type="ARBA" id="ARBA00007242"/>
    </source>
</evidence>
<keyword evidence="6" id="KW-0325">Glycoprotein</keyword>
<keyword evidence="7" id="KW-0807">Transducer</keyword>
<name>A0A7K4M500_9AVES</name>
<keyword evidence="3" id="KW-1003">Cell membrane</keyword>
<gene>
    <name evidence="8" type="primary">Gpr179</name>
    <name evidence="8" type="ORF">CRYUND_R02796</name>
</gene>
<comment type="subcellular location">
    <subcellularLocation>
        <location evidence="1">Cell membrane</location>
        <topology evidence="1">Multi-pass membrane protein</topology>
    </subcellularLocation>
</comment>
<evidence type="ECO:0000256" key="1">
    <source>
        <dbReference type="ARBA" id="ARBA00004651"/>
    </source>
</evidence>
<dbReference type="Proteomes" id="UP000534426">
    <property type="component" value="Unassembled WGS sequence"/>
</dbReference>
<organism evidence="8 9">
    <name type="scientific">Crypturellus undulatus</name>
    <dbReference type="NCBI Taxonomy" id="48396"/>
    <lineage>
        <taxon>Eukaryota</taxon>
        <taxon>Metazoa</taxon>
        <taxon>Chordata</taxon>
        <taxon>Craniata</taxon>
        <taxon>Vertebrata</taxon>
        <taxon>Euteleostomi</taxon>
        <taxon>Archelosauria</taxon>
        <taxon>Archosauria</taxon>
        <taxon>Dinosauria</taxon>
        <taxon>Saurischia</taxon>
        <taxon>Theropoda</taxon>
        <taxon>Coelurosauria</taxon>
        <taxon>Aves</taxon>
        <taxon>Palaeognathae</taxon>
        <taxon>Tinamiformes</taxon>
        <taxon>Tinamidae</taxon>
        <taxon>Crypturellus</taxon>
    </lineage>
</organism>
<dbReference type="GO" id="GO:0004930">
    <property type="term" value="F:G protein-coupled receptor activity"/>
    <property type="evidence" value="ECO:0007669"/>
    <property type="project" value="UniProtKB-KW"/>
</dbReference>
<keyword evidence="9" id="KW-1185">Reference proteome</keyword>
<evidence type="ECO:0000256" key="4">
    <source>
        <dbReference type="ARBA" id="ARBA00023040"/>
    </source>
</evidence>
<keyword evidence="3" id="KW-0472">Membrane</keyword>
<feature type="non-terminal residue" evidence="8">
    <location>
        <position position="258"/>
    </location>
</feature>
<evidence type="ECO:0000256" key="6">
    <source>
        <dbReference type="ARBA" id="ARBA00023180"/>
    </source>
</evidence>
<evidence type="ECO:0000313" key="8">
    <source>
        <dbReference type="EMBL" id="NWJ12005.1"/>
    </source>
</evidence>
<evidence type="ECO:0000313" key="9">
    <source>
        <dbReference type="Proteomes" id="UP000534426"/>
    </source>
</evidence>
<proteinExistence type="inferred from homology"/>
<dbReference type="PANTHER" id="PTHR32546">
    <property type="entry name" value="G-PROTEIN COUPLED RECEPTOR 158-RELATED"/>
    <property type="match status" value="1"/>
</dbReference>
<dbReference type="InterPro" id="IPR043458">
    <property type="entry name" value="GPR158/179"/>
</dbReference>
<evidence type="ECO:0000256" key="5">
    <source>
        <dbReference type="ARBA" id="ARBA00023170"/>
    </source>
</evidence>
<keyword evidence="5" id="KW-0675">Receptor</keyword>
<sequence length="258" mass="28529">VFILYFKPSIFRCIVLRWVRVLGFAIVYGTVTLKLYRYRGAAGAGTGTVPRLPPRQRGCSLLRGSLSCGFPAGWGLRSLRLSRCKRGAVPRAGRSAPSRLHPGELLLLLWGSSLCVATRAVPSAFHEPRYLGIALHNELLVSAAFHRLAAPWVGLSHAIAHGDSERVANARRSRPPAPRCPQFLRAGSPLREEIAAEVYEDELDMRRSGSCMTSSIASAWSEHSLDPDDIRDELKKLYAQLEAQRARRMAACNPHLPR</sequence>
<evidence type="ECO:0000256" key="3">
    <source>
        <dbReference type="ARBA" id="ARBA00022475"/>
    </source>
</evidence>
<dbReference type="GO" id="GO:0005886">
    <property type="term" value="C:plasma membrane"/>
    <property type="evidence" value="ECO:0007669"/>
    <property type="project" value="UniProtKB-SubCell"/>
</dbReference>
<protein>
    <submittedName>
        <fullName evidence="8">GP179 protein</fullName>
    </submittedName>
</protein>
<evidence type="ECO:0000256" key="7">
    <source>
        <dbReference type="ARBA" id="ARBA00023224"/>
    </source>
</evidence>